<dbReference type="SMART" id="SM00399">
    <property type="entry name" value="ZnF_C4"/>
    <property type="match status" value="1"/>
</dbReference>
<dbReference type="PROSITE" id="PS51030">
    <property type="entry name" value="NUCLEAR_REC_DBD_2"/>
    <property type="match status" value="1"/>
</dbReference>
<reference evidence="3" key="1">
    <citation type="submission" date="2016-11" db="UniProtKB">
        <authorList>
            <consortium name="WormBaseParasite"/>
        </authorList>
    </citation>
    <scope>IDENTIFICATION</scope>
</reference>
<keyword evidence="1" id="KW-0675">Receptor</keyword>
<keyword evidence="1" id="KW-0804">Transcription</keyword>
<dbReference type="Proteomes" id="UP000095280">
    <property type="component" value="Unplaced"/>
</dbReference>
<keyword evidence="1" id="KW-0238">DNA-binding</keyword>
<comment type="similarity">
    <text evidence="1">Belongs to the nuclear hormone receptor family.</text>
</comment>
<dbReference type="Gene3D" id="1.10.565.10">
    <property type="entry name" value="Retinoid X Receptor"/>
    <property type="match status" value="1"/>
</dbReference>
<protein>
    <submittedName>
        <fullName evidence="3">Nuclear receptor domain-containing protein</fullName>
    </submittedName>
</protein>
<dbReference type="InterPro" id="IPR001628">
    <property type="entry name" value="Znf_hrmn_rcpt"/>
</dbReference>
<evidence type="ECO:0000313" key="3">
    <source>
        <dbReference type="WBParaSite" id="maker-uti_cns_0000906-snap-gene-0.3-mRNA-1"/>
    </source>
</evidence>
<keyword evidence="1" id="KW-0479">Metal-binding</keyword>
<dbReference type="InterPro" id="IPR013088">
    <property type="entry name" value="Znf_NHR/GATA"/>
</dbReference>
<name>A0A1I8G6N3_9PLAT</name>
<evidence type="ECO:0000256" key="1">
    <source>
        <dbReference type="RuleBase" id="RU004334"/>
    </source>
</evidence>
<dbReference type="InterPro" id="IPR001723">
    <property type="entry name" value="Nuclear_hrmn_rcpt"/>
</dbReference>
<dbReference type="PRINTS" id="PR00047">
    <property type="entry name" value="STROIDFINGER"/>
</dbReference>
<dbReference type="STRING" id="282301.A0A1I8G6N3"/>
<dbReference type="OrthoDB" id="5771769at2759"/>
<dbReference type="GO" id="GO:0003700">
    <property type="term" value="F:DNA-binding transcription factor activity"/>
    <property type="evidence" value="ECO:0007669"/>
    <property type="project" value="InterPro"/>
</dbReference>
<dbReference type="SMART" id="SM00430">
    <property type="entry name" value="HOLI"/>
    <property type="match status" value="1"/>
</dbReference>
<dbReference type="Pfam" id="PF00105">
    <property type="entry name" value="zf-C4"/>
    <property type="match status" value="2"/>
</dbReference>
<keyword evidence="1" id="KW-0862">Zinc</keyword>
<dbReference type="SUPFAM" id="SSF48508">
    <property type="entry name" value="Nuclear receptor ligand-binding domain"/>
    <property type="match status" value="1"/>
</dbReference>
<dbReference type="GO" id="GO:0005634">
    <property type="term" value="C:nucleus"/>
    <property type="evidence" value="ECO:0007669"/>
    <property type="project" value="UniProtKB-SubCell"/>
</dbReference>
<dbReference type="Gene3D" id="3.30.50.10">
    <property type="entry name" value="Erythroid Transcription Factor GATA-1, subunit A"/>
    <property type="match status" value="1"/>
</dbReference>
<accession>A0A1I8G6N3</accession>
<dbReference type="AlphaFoldDB" id="A0A1I8G6N3"/>
<sequence>MDSSRSRSPASSSSSRAFVSTSGTRSSGANVSSSRILADVPCEVCGDFSSGKHYGVYACDGCAGFFKRSVRRQHKYVCKAKNFLTNKDGSGTEANTGGLVINECHIDRNLRNQCRACRLSSCLRVGMSREAVQQERGPRKSLTQPQQPQQQQQQRTAVLPIQTPSSTTVWPFLSLTYNPLPALTPAPMPQQQQQQCDGLRPATTNDRDELAARLLFLLSRWAAAMPAYQGLPQADRAALAKSSWRSLFLLTAAHARLPELTIAAQDDVIAAITEEEEKRAALATAELLTELAAEFDALQVRPGELACLQALALFRTVRSPSSAASAQTIADLRDRMLTALNSEVLSSMPAAQQATSFNHNRFGRLLLLLQAASAVSPVGLHTVFFRQLDSPTALDSLVVDMFLGV</sequence>
<dbReference type="InterPro" id="IPR050274">
    <property type="entry name" value="Nuclear_hormone_rcpt_NR2"/>
</dbReference>
<dbReference type="SUPFAM" id="SSF57716">
    <property type="entry name" value="Glucocorticoid receptor-like (DNA-binding domain)"/>
    <property type="match status" value="1"/>
</dbReference>
<dbReference type="InterPro" id="IPR000536">
    <property type="entry name" value="Nucl_hrmn_rcpt_lig-bd"/>
</dbReference>
<organism evidence="2 3">
    <name type="scientific">Macrostomum lignano</name>
    <dbReference type="NCBI Taxonomy" id="282301"/>
    <lineage>
        <taxon>Eukaryota</taxon>
        <taxon>Metazoa</taxon>
        <taxon>Spiralia</taxon>
        <taxon>Lophotrochozoa</taxon>
        <taxon>Platyhelminthes</taxon>
        <taxon>Rhabditophora</taxon>
        <taxon>Macrostomorpha</taxon>
        <taxon>Macrostomida</taxon>
        <taxon>Macrostomidae</taxon>
        <taxon>Macrostomum</taxon>
    </lineage>
</organism>
<keyword evidence="1" id="KW-0805">Transcription regulation</keyword>
<dbReference type="PRINTS" id="PR00398">
    <property type="entry name" value="STRDHORMONER"/>
</dbReference>
<dbReference type="GO" id="GO:0043565">
    <property type="term" value="F:sequence-specific DNA binding"/>
    <property type="evidence" value="ECO:0007669"/>
    <property type="project" value="InterPro"/>
</dbReference>
<dbReference type="Pfam" id="PF00104">
    <property type="entry name" value="Hormone_recep"/>
    <property type="match status" value="1"/>
</dbReference>
<dbReference type="PROSITE" id="PS00031">
    <property type="entry name" value="NUCLEAR_REC_DBD_1"/>
    <property type="match status" value="1"/>
</dbReference>
<dbReference type="WBParaSite" id="maker-uti_cns_0000906-snap-gene-0.3-mRNA-1">
    <property type="protein sequence ID" value="maker-uti_cns_0000906-snap-gene-0.3-mRNA-1"/>
    <property type="gene ID" value="maker-uti_cns_0000906-snap-gene-0.3"/>
</dbReference>
<keyword evidence="1" id="KW-0863">Zinc-finger</keyword>
<evidence type="ECO:0000313" key="2">
    <source>
        <dbReference type="Proteomes" id="UP000095280"/>
    </source>
</evidence>
<dbReference type="GO" id="GO:0008270">
    <property type="term" value="F:zinc ion binding"/>
    <property type="evidence" value="ECO:0007669"/>
    <property type="project" value="UniProtKB-KW"/>
</dbReference>
<dbReference type="PROSITE" id="PS51843">
    <property type="entry name" value="NR_LBD"/>
    <property type="match status" value="1"/>
</dbReference>
<dbReference type="PANTHER" id="PTHR24083">
    <property type="entry name" value="NUCLEAR HORMONE RECEPTOR"/>
    <property type="match status" value="1"/>
</dbReference>
<dbReference type="InterPro" id="IPR035500">
    <property type="entry name" value="NHR-like_dom_sf"/>
</dbReference>
<comment type="subcellular location">
    <subcellularLocation>
        <location evidence="1">Nucleus</location>
    </subcellularLocation>
</comment>
<keyword evidence="1" id="KW-0539">Nucleus</keyword>
<keyword evidence="2" id="KW-1185">Reference proteome</keyword>
<proteinExistence type="inferred from homology"/>